<keyword evidence="2" id="KW-1133">Transmembrane helix</keyword>
<dbReference type="OrthoDB" id="3501153at2759"/>
<reference evidence="3 4" key="1">
    <citation type="submission" date="2015-01" db="EMBL/GenBank/DDBJ databases">
        <title>The Genome Sequence of Exophiala sideris CBS121828.</title>
        <authorList>
            <consortium name="The Broad Institute Genomics Platform"/>
            <person name="Cuomo C."/>
            <person name="de Hoog S."/>
            <person name="Gorbushina A."/>
            <person name="Stielow B."/>
            <person name="Teixiera M."/>
            <person name="Abouelleil A."/>
            <person name="Chapman S.B."/>
            <person name="Priest M."/>
            <person name="Young S.K."/>
            <person name="Wortman J."/>
            <person name="Nusbaum C."/>
            <person name="Birren B."/>
        </authorList>
    </citation>
    <scope>NUCLEOTIDE SEQUENCE [LARGE SCALE GENOMIC DNA]</scope>
    <source>
        <strain evidence="3 4">CBS 121828</strain>
    </source>
</reference>
<evidence type="ECO:0000256" key="1">
    <source>
        <dbReference type="SAM" id="MobiDB-lite"/>
    </source>
</evidence>
<dbReference type="Proteomes" id="UP000053599">
    <property type="component" value="Unassembled WGS sequence"/>
</dbReference>
<feature type="region of interest" description="Disordered" evidence="1">
    <location>
        <begin position="1"/>
        <end position="26"/>
    </location>
</feature>
<protein>
    <submittedName>
        <fullName evidence="3">Uncharacterized protein</fullName>
    </submittedName>
</protein>
<evidence type="ECO:0000256" key="2">
    <source>
        <dbReference type="SAM" id="Phobius"/>
    </source>
</evidence>
<name>A0A0D1YAC4_9EURO</name>
<evidence type="ECO:0000313" key="3">
    <source>
        <dbReference type="EMBL" id="KIV79957.1"/>
    </source>
</evidence>
<dbReference type="PANTHER" id="PTHR35896:SF3">
    <property type="entry name" value="MAJOR FACILITATOR SUPERFAMILY TRANSPORTER"/>
    <property type="match status" value="1"/>
</dbReference>
<dbReference type="AlphaFoldDB" id="A0A0D1YAC4"/>
<organism evidence="3 4">
    <name type="scientific">Exophiala sideris</name>
    <dbReference type="NCBI Taxonomy" id="1016849"/>
    <lineage>
        <taxon>Eukaryota</taxon>
        <taxon>Fungi</taxon>
        <taxon>Dikarya</taxon>
        <taxon>Ascomycota</taxon>
        <taxon>Pezizomycotina</taxon>
        <taxon>Eurotiomycetes</taxon>
        <taxon>Chaetothyriomycetidae</taxon>
        <taxon>Chaetothyriales</taxon>
        <taxon>Herpotrichiellaceae</taxon>
        <taxon>Exophiala</taxon>
    </lineage>
</organism>
<proteinExistence type="predicted"/>
<dbReference type="InterPro" id="IPR053008">
    <property type="entry name" value="Phomopsin_biosynth_assoc"/>
</dbReference>
<evidence type="ECO:0000313" key="4">
    <source>
        <dbReference type="Proteomes" id="UP000053599"/>
    </source>
</evidence>
<keyword evidence="2" id="KW-0812">Transmembrane</keyword>
<sequence>MGANSHYRSLSEGESFPLAPPEKEGRTGWGKQSILLSLATGTLFIAVIAAVLSTVGSAMVSYKSTSTNAVASTTGTAAASTATSSLLDDGSMKATEPVKATDDEIQSCGYNAEEARAKGCVFDVMMQLWTPADCYDQVLSDRFLAEGNWTWYADSGGEKTWTLEEMRKGEHDAVYVAQEYHVTHCIYAWEKLVRAMRNQEPLITELISYDHVIHCRHKTLQRGAGAAPVRGVRAPTGYTQCAPYQTWTSHLPSNEHSSVD</sequence>
<dbReference type="EMBL" id="KN846953">
    <property type="protein sequence ID" value="KIV79957.1"/>
    <property type="molecule type" value="Genomic_DNA"/>
</dbReference>
<dbReference type="PANTHER" id="PTHR35896">
    <property type="entry name" value="IG-LIKE DOMAIN-CONTAINING PROTEIN"/>
    <property type="match status" value="1"/>
</dbReference>
<feature type="transmembrane region" description="Helical" evidence="2">
    <location>
        <begin position="34"/>
        <end position="55"/>
    </location>
</feature>
<dbReference type="HOGENOM" id="CLU_066042_4_0_1"/>
<gene>
    <name evidence="3" type="ORF">PV11_07496</name>
</gene>
<accession>A0A0D1YAC4</accession>
<dbReference type="STRING" id="1016849.A0A0D1YAC4"/>
<keyword evidence="2" id="KW-0472">Membrane</keyword>